<evidence type="ECO:0000256" key="1">
    <source>
        <dbReference type="SAM" id="MobiDB-lite"/>
    </source>
</evidence>
<reference evidence="3" key="1">
    <citation type="submission" date="2020-04" db="EMBL/GenBank/DDBJ databases">
        <authorList>
            <person name="Chiriac C."/>
            <person name="Salcher M."/>
            <person name="Ghai R."/>
            <person name="Kavagutti S V."/>
        </authorList>
    </citation>
    <scope>NUCLEOTIDE SEQUENCE</scope>
</reference>
<accession>A0A6J5NVE7</accession>
<dbReference type="EMBL" id="LR796418">
    <property type="protein sequence ID" value="CAB4143677.1"/>
    <property type="molecule type" value="Genomic_DNA"/>
</dbReference>
<dbReference type="EMBL" id="LR796737">
    <property type="protein sequence ID" value="CAB4162967.1"/>
    <property type="molecule type" value="Genomic_DNA"/>
</dbReference>
<sequence>MAVNKPVDLLQVAKALDPRFVQDMPQEVADAFARGLIQRLIRTSKDMPGTTPDLRTPAQGGRAADQFGNYTGSIYAQHKDGRIARFKNPEVAAQGDDMRHAGWKARTAGIEGRSAFFDQAHVIPEDSFAQVGSPERIAFDKAKKLNPQLSNDQIIFALARQGHSIATPTTAPASDIMGKQIYETMKVGSTDADPRSTHRGDMVSDIFEATGERHYFAGTTSADQKSARGSAQVEPIESYFTRKGVTTPAATAAPTAGADMLALGRSLHPDFEKNMPPSVRKAFEEGRIKTIFRTDSTTIPTGSRVRTTTDVKPEQLSIYAVDDAGRIARFGKGGAGWVGDPRMTGTTEKTTDATAFAAEVRYTDVHGTNEEYRRDRDSLSTEIGVGKRPVEFDGRGGVHEGSGVTDFYHSSGEAEFGSAFAGVKGLTDKERKTVHKVKDFRTELSIKDGRPSLAVEGPTEVPKTAEPVKPVESEVDNATRLAEERIRIT</sequence>
<feature type="region of interest" description="Disordered" evidence="1">
    <location>
        <begin position="451"/>
        <end position="476"/>
    </location>
</feature>
<organism evidence="3">
    <name type="scientific">uncultured Caudovirales phage</name>
    <dbReference type="NCBI Taxonomy" id="2100421"/>
    <lineage>
        <taxon>Viruses</taxon>
        <taxon>Duplodnaviria</taxon>
        <taxon>Heunggongvirae</taxon>
        <taxon>Uroviricota</taxon>
        <taxon>Caudoviricetes</taxon>
        <taxon>Peduoviridae</taxon>
        <taxon>Maltschvirus</taxon>
        <taxon>Maltschvirus maltsch</taxon>
    </lineage>
</organism>
<proteinExistence type="predicted"/>
<evidence type="ECO:0000313" key="3">
    <source>
        <dbReference type="EMBL" id="CAB4162967.1"/>
    </source>
</evidence>
<evidence type="ECO:0000313" key="2">
    <source>
        <dbReference type="EMBL" id="CAB4143677.1"/>
    </source>
</evidence>
<gene>
    <name evidence="2" type="ORF">UFOVP436_206</name>
    <name evidence="3" type="ORF">UFOVP784_206</name>
</gene>
<protein>
    <submittedName>
        <fullName evidence="3">Uncharacterized protein</fullName>
    </submittedName>
</protein>
<name>A0A6J5NVE7_9CAUD</name>